<proteinExistence type="inferred from homology"/>
<keyword evidence="5 6" id="KW-0472">Membrane</keyword>
<dbReference type="GO" id="GO:0005765">
    <property type="term" value="C:lysosomal membrane"/>
    <property type="evidence" value="ECO:0007669"/>
    <property type="project" value="UniProtKB-SubCell"/>
</dbReference>
<evidence type="ECO:0000313" key="7">
    <source>
        <dbReference type="EMBL" id="PAV80800.1"/>
    </source>
</evidence>
<evidence type="ECO:0000256" key="3">
    <source>
        <dbReference type="ARBA" id="ARBA00022692"/>
    </source>
</evidence>
<comment type="similarity">
    <text evidence="2 6">Belongs to the battenin family.</text>
</comment>
<dbReference type="PRINTS" id="PR01315">
    <property type="entry name" value="BATTENIN"/>
</dbReference>
<evidence type="ECO:0000256" key="6">
    <source>
        <dbReference type="RuleBase" id="RU361113"/>
    </source>
</evidence>
<dbReference type="GO" id="GO:0051453">
    <property type="term" value="P:regulation of intracellular pH"/>
    <property type="evidence" value="ECO:0007669"/>
    <property type="project" value="TreeGrafter"/>
</dbReference>
<feature type="transmembrane region" description="Helical" evidence="6">
    <location>
        <begin position="92"/>
        <end position="111"/>
    </location>
</feature>
<evidence type="ECO:0000256" key="2">
    <source>
        <dbReference type="ARBA" id="ARBA00007467"/>
    </source>
</evidence>
<feature type="transmembrane region" description="Helical" evidence="6">
    <location>
        <begin position="177"/>
        <end position="198"/>
    </location>
</feature>
<keyword evidence="8" id="KW-1185">Reference proteome</keyword>
<dbReference type="InterPro" id="IPR018460">
    <property type="entry name" value="Battenin_disease_Cln3_subgr"/>
</dbReference>
<name>A0A2A2L3U5_9BILA</name>
<feature type="transmembrane region" description="Helical" evidence="6">
    <location>
        <begin position="357"/>
        <end position="377"/>
    </location>
</feature>
<dbReference type="PANTHER" id="PTHR10981">
    <property type="entry name" value="BATTENIN"/>
    <property type="match status" value="1"/>
</dbReference>
<dbReference type="Pfam" id="PF02487">
    <property type="entry name" value="CLN3"/>
    <property type="match status" value="2"/>
</dbReference>
<reference evidence="7 8" key="1">
    <citation type="journal article" date="2017" name="Curr. Biol.">
        <title>Genome architecture and evolution of a unichromosomal asexual nematode.</title>
        <authorList>
            <person name="Fradin H."/>
            <person name="Zegar C."/>
            <person name="Gutwein M."/>
            <person name="Lucas J."/>
            <person name="Kovtun M."/>
            <person name="Corcoran D."/>
            <person name="Baugh L.R."/>
            <person name="Kiontke K."/>
            <person name="Gunsalus K."/>
            <person name="Fitch D.H."/>
            <person name="Piano F."/>
        </authorList>
    </citation>
    <scope>NUCLEOTIDE SEQUENCE [LARGE SCALE GENOMIC DNA]</scope>
    <source>
        <strain evidence="7">PF1309</strain>
    </source>
</reference>
<dbReference type="GO" id="GO:0012505">
    <property type="term" value="C:endomembrane system"/>
    <property type="evidence" value="ECO:0007669"/>
    <property type="project" value="UniProtKB-SubCell"/>
</dbReference>
<dbReference type="CDD" id="cd06174">
    <property type="entry name" value="MFS"/>
    <property type="match status" value="1"/>
</dbReference>
<feature type="transmembrane region" description="Helical" evidence="6">
    <location>
        <begin position="145"/>
        <end position="165"/>
    </location>
</feature>
<dbReference type="Proteomes" id="UP000218231">
    <property type="component" value="Unassembled WGS sequence"/>
</dbReference>
<gene>
    <name evidence="7" type="ORF">WR25_03357</name>
</gene>
<organism evidence="7 8">
    <name type="scientific">Diploscapter pachys</name>
    <dbReference type="NCBI Taxonomy" id="2018661"/>
    <lineage>
        <taxon>Eukaryota</taxon>
        <taxon>Metazoa</taxon>
        <taxon>Ecdysozoa</taxon>
        <taxon>Nematoda</taxon>
        <taxon>Chromadorea</taxon>
        <taxon>Rhabditida</taxon>
        <taxon>Rhabditina</taxon>
        <taxon>Rhabditomorpha</taxon>
        <taxon>Rhabditoidea</taxon>
        <taxon>Rhabditidae</taxon>
        <taxon>Diploscapter</taxon>
    </lineage>
</organism>
<keyword evidence="6" id="KW-0458">Lysosome</keyword>
<dbReference type="GO" id="GO:0007040">
    <property type="term" value="P:lysosome organization"/>
    <property type="evidence" value="ECO:0007669"/>
    <property type="project" value="TreeGrafter"/>
</dbReference>
<dbReference type="PIRSF" id="PIRSF015974">
    <property type="entry name" value="CLN3_BTN1"/>
    <property type="match status" value="1"/>
</dbReference>
<evidence type="ECO:0000256" key="1">
    <source>
        <dbReference type="ARBA" id="ARBA00004127"/>
    </source>
</evidence>
<feature type="transmembrane region" description="Helical" evidence="6">
    <location>
        <begin position="327"/>
        <end position="350"/>
    </location>
</feature>
<dbReference type="AlphaFoldDB" id="A0A2A2L3U5"/>
<sequence length="435" mass="48559">MKEESNDREEAPKKGENWRNIVAFWVFGFCKTFTFVVMLTAAQDILAKSKEAEQLSPNSVLSRLSNDTFATKKHIADECIKDVSHRKCFEHSAGFVLLCNIFPSLIAKIIAPFHLKKIPYGLGLWFVCVGQAIASIIIATGHVMWINLAGVALGSFVNGLGETLMMAMTALYHKETIGGWASGTGLAGVVSSFFYSVLTDSRLIGLSPTIAILCTLIIPVANILTYYFLLIRPTKIDRQAIRMENTTDENGEEVAKVSKKETFKKLLKFIIMFTLLYFAQYFVNQGLLELTIYDCSHSFGEGPLAQYRWYQVLYQWGVFISRSSKQLVGFGVVAMLIFPWLQVLLTIVFLMNTMFVFIPHFGVASFMTFFEGILGGVAYVNLFDYVHRTTPSYQREFAISIVSPAGTLGIVLAAFAAIPAHNLICTTTPQTLWLL</sequence>
<dbReference type="SUPFAM" id="SSF103473">
    <property type="entry name" value="MFS general substrate transporter"/>
    <property type="match status" value="1"/>
</dbReference>
<dbReference type="EMBL" id="LIAE01007228">
    <property type="protein sequence ID" value="PAV80800.1"/>
    <property type="molecule type" value="Genomic_DNA"/>
</dbReference>
<dbReference type="InterPro" id="IPR036259">
    <property type="entry name" value="MFS_trans_sf"/>
</dbReference>
<dbReference type="OrthoDB" id="5965864at2759"/>
<feature type="transmembrane region" description="Helical" evidence="6">
    <location>
        <begin position="118"/>
        <end position="139"/>
    </location>
</feature>
<feature type="transmembrane region" description="Helical" evidence="6">
    <location>
        <begin position="210"/>
        <end position="229"/>
    </location>
</feature>
<dbReference type="PANTHER" id="PTHR10981:SF3">
    <property type="entry name" value="RNAI-INDUCED LONGEVITY"/>
    <property type="match status" value="1"/>
</dbReference>
<comment type="subcellular location">
    <subcellularLocation>
        <location evidence="1">Endomembrane system</location>
        <topology evidence="1">Multi-pass membrane protein</topology>
    </subcellularLocation>
    <subcellularLocation>
        <location evidence="6">Lysosome membrane</location>
        <topology evidence="6">Multi-pass membrane protein</topology>
    </subcellularLocation>
</comment>
<feature type="transmembrane region" description="Helical" evidence="6">
    <location>
        <begin position="397"/>
        <end position="418"/>
    </location>
</feature>
<evidence type="ECO:0000256" key="4">
    <source>
        <dbReference type="ARBA" id="ARBA00022989"/>
    </source>
</evidence>
<dbReference type="InterPro" id="IPR003492">
    <property type="entry name" value="Battenin_disease_Cln3"/>
</dbReference>
<comment type="caution">
    <text evidence="7">The sequence shown here is derived from an EMBL/GenBank/DDBJ whole genome shotgun (WGS) entry which is preliminary data.</text>
</comment>
<accession>A0A2A2L3U5</accession>
<protein>
    <recommendedName>
        <fullName evidence="6">Battenin</fullName>
    </recommendedName>
</protein>
<feature type="transmembrane region" description="Helical" evidence="6">
    <location>
        <begin position="21"/>
        <end position="42"/>
    </location>
</feature>
<feature type="transmembrane region" description="Helical" evidence="6">
    <location>
        <begin position="266"/>
        <end position="283"/>
    </location>
</feature>
<dbReference type="Gene3D" id="1.20.1250.20">
    <property type="entry name" value="MFS general substrate transporter like domains"/>
    <property type="match status" value="1"/>
</dbReference>
<keyword evidence="4 6" id="KW-1133">Transmembrane helix</keyword>
<evidence type="ECO:0000256" key="5">
    <source>
        <dbReference type="ARBA" id="ARBA00023136"/>
    </source>
</evidence>
<keyword evidence="3 6" id="KW-0812">Transmembrane</keyword>
<evidence type="ECO:0000313" key="8">
    <source>
        <dbReference type="Proteomes" id="UP000218231"/>
    </source>
</evidence>